<keyword evidence="2 5" id="KW-0812">Transmembrane</keyword>
<dbReference type="Gene3D" id="1.20.1250.20">
    <property type="entry name" value="MFS general substrate transporter like domains"/>
    <property type="match status" value="1"/>
</dbReference>
<evidence type="ECO:0000313" key="7">
    <source>
        <dbReference type="EMBL" id="KAJ9601405.1"/>
    </source>
</evidence>
<keyword evidence="3 5" id="KW-1133">Transmembrane helix</keyword>
<dbReference type="PANTHER" id="PTHR24064">
    <property type="entry name" value="SOLUTE CARRIER FAMILY 22 MEMBER"/>
    <property type="match status" value="1"/>
</dbReference>
<dbReference type="Pfam" id="PF00083">
    <property type="entry name" value="Sugar_tr"/>
    <property type="match status" value="1"/>
</dbReference>
<feature type="transmembrane region" description="Helical" evidence="5">
    <location>
        <begin position="135"/>
        <end position="156"/>
    </location>
</feature>
<dbReference type="PROSITE" id="PS50850">
    <property type="entry name" value="MFS"/>
    <property type="match status" value="1"/>
</dbReference>
<dbReference type="InterPro" id="IPR005828">
    <property type="entry name" value="MFS_sugar_transport-like"/>
</dbReference>
<feature type="transmembrane region" description="Helical" evidence="5">
    <location>
        <begin position="168"/>
        <end position="185"/>
    </location>
</feature>
<sequence length="557" mass="62317">IITAIMAYDDILPYLGEFGRYQKRIYFLLCLPAIVCALHKLAGVFLQANVNHRCQLPYELDNATYNIPKMEMVIPWDSTLNTWSSCRRLDANFTADYFHEGVPANKSVKCDKWIYDRSVYESSAVTEYNLVCDNAHFRVMADSLFMLGALFGSIIFGDLSDRFGRRPIFFISLVLQVVFGVLAAVVPEYYTFMVCRLIIGSTTSGVFLVAYVIAMEMVGPSKRLYAGVICQFFFSTGYILTAAFAYFIKDWRMLQLALSLPGIVFLSYWWFVPESARWLITKGRNEEAKQILLKAAKENKVTIPEDIMDNLLPQQQVANGDATSGQDSKEKGKKEKQSTILDLFYYPNLRKKTLVILFSWFVNSGTYYGLSWNTSNLGGNDYLNFLLSGAVEFPGYSFLLIALNRWGRKCTLCGCMVVGGAVLLLTCVVPSDLNWIIIALAMVGKMAITASYGTVYVFSAEQFPTVVRNIGIGAASTSARIGGILAPYTLLLGDHWRPLPLLIYGALALTGGILSLMLPETLNKKLPDTIQEGELFGLKKNKEDDVEGKMEEMDKNS</sequence>
<evidence type="ECO:0000256" key="4">
    <source>
        <dbReference type="ARBA" id="ARBA00023136"/>
    </source>
</evidence>
<accession>A0AAD8ESD2</accession>
<feature type="transmembrane region" description="Helical" evidence="5">
    <location>
        <begin position="224"/>
        <end position="248"/>
    </location>
</feature>
<dbReference type="EMBL" id="JASPKZ010000018">
    <property type="protein sequence ID" value="KAJ9601405.1"/>
    <property type="molecule type" value="Genomic_DNA"/>
</dbReference>
<evidence type="ECO:0000259" key="6">
    <source>
        <dbReference type="PROSITE" id="PS50850"/>
    </source>
</evidence>
<comment type="caution">
    <text evidence="7">The sequence shown here is derived from an EMBL/GenBank/DDBJ whole genome shotgun (WGS) entry which is preliminary data.</text>
</comment>
<dbReference type="SUPFAM" id="SSF103473">
    <property type="entry name" value="MFS general substrate transporter"/>
    <property type="match status" value="1"/>
</dbReference>
<dbReference type="InterPro" id="IPR036259">
    <property type="entry name" value="MFS_trans_sf"/>
</dbReference>
<dbReference type="InterPro" id="IPR020846">
    <property type="entry name" value="MFS_dom"/>
</dbReference>
<proteinExistence type="predicted"/>
<dbReference type="CDD" id="cd17317">
    <property type="entry name" value="MFS_SLC22"/>
    <property type="match status" value="1"/>
</dbReference>
<evidence type="ECO:0000313" key="8">
    <source>
        <dbReference type="Proteomes" id="UP001233999"/>
    </source>
</evidence>
<evidence type="ECO:0000256" key="1">
    <source>
        <dbReference type="ARBA" id="ARBA00004141"/>
    </source>
</evidence>
<evidence type="ECO:0000256" key="3">
    <source>
        <dbReference type="ARBA" id="ARBA00022989"/>
    </source>
</evidence>
<feature type="domain" description="Major facilitator superfamily (MFS) profile" evidence="6">
    <location>
        <begin position="89"/>
        <end position="523"/>
    </location>
</feature>
<dbReference type="GO" id="GO:0016020">
    <property type="term" value="C:membrane"/>
    <property type="evidence" value="ECO:0007669"/>
    <property type="project" value="UniProtKB-SubCell"/>
</dbReference>
<name>A0AAD8ESD2_DIPPU</name>
<organism evidence="7 8">
    <name type="scientific">Diploptera punctata</name>
    <name type="common">Pacific beetle cockroach</name>
    <dbReference type="NCBI Taxonomy" id="6984"/>
    <lineage>
        <taxon>Eukaryota</taxon>
        <taxon>Metazoa</taxon>
        <taxon>Ecdysozoa</taxon>
        <taxon>Arthropoda</taxon>
        <taxon>Hexapoda</taxon>
        <taxon>Insecta</taxon>
        <taxon>Pterygota</taxon>
        <taxon>Neoptera</taxon>
        <taxon>Polyneoptera</taxon>
        <taxon>Dictyoptera</taxon>
        <taxon>Blattodea</taxon>
        <taxon>Blaberoidea</taxon>
        <taxon>Blaberidae</taxon>
        <taxon>Diplopterinae</taxon>
        <taxon>Diploptera</taxon>
    </lineage>
</organism>
<gene>
    <name evidence="7" type="ORF">L9F63_000429</name>
</gene>
<feature type="transmembrane region" description="Helical" evidence="5">
    <location>
        <begin position="254"/>
        <end position="272"/>
    </location>
</feature>
<feature type="transmembrane region" description="Helical" evidence="5">
    <location>
        <begin position="382"/>
        <end position="403"/>
    </location>
</feature>
<dbReference type="GO" id="GO:0022857">
    <property type="term" value="F:transmembrane transporter activity"/>
    <property type="evidence" value="ECO:0007669"/>
    <property type="project" value="InterPro"/>
</dbReference>
<feature type="transmembrane region" description="Helical" evidence="5">
    <location>
        <begin position="353"/>
        <end position="370"/>
    </location>
</feature>
<feature type="transmembrane region" description="Helical" evidence="5">
    <location>
        <begin position="410"/>
        <end position="429"/>
    </location>
</feature>
<evidence type="ECO:0000256" key="2">
    <source>
        <dbReference type="ARBA" id="ARBA00022692"/>
    </source>
</evidence>
<reference evidence="7" key="1">
    <citation type="journal article" date="2023" name="IScience">
        <title>Live-bearing cockroach genome reveals convergent evolutionary mechanisms linked to viviparity in insects and beyond.</title>
        <authorList>
            <person name="Fouks B."/>
            <person name="Harrison M.C."/>
            <person name="Mikhailova A.A."/>
            <person name="Marchal E."/>
            <person name="English S."/>
            <person name="Carruthers M."/>
            <person name="Jennings E.C."/>
            <person name="Chiamaka E.L."/>
            <person name="Frigard R.A."/>
            <person name="Pippel M."/>
            <person name="Attardo G.M."/>
            <person name="Benoit J.B."/>
            <person name="Bornberg-Bauer E."/>
            <person name="Tobe S.S."/>
        </authorList>
    </citation>
    <scope>NUCLEOTIDE SEQUENCE</scope>
    <source>
        <strain evidence="7">Stay&amp;Tobe</strain>
    </source>
</reference>
<protein>
    <recommendedName>
        <fullName evidence="6">Major facilitator superfamily (MFS) profile domain-containing protein</fullName>
    </recommendedName>
</protein>
<feature type="transmembrane region" description="Helical" evidence="5">
    <location>
        <begin position="470"/>
        <end position="489"/>
    </location>
</feature>
<feature type="transmembrane region" description="Helical" evidence="5">
    <location>
        <begin position="191"/>
        <end position="212"/>
    </location>
</feature>
<keyword evidence="4 5" id="KW-0472">Membrane</keyword>
<comment type="subcellular location">
    <subcellularLocation>
        <location evidence="1">Membrane</location>
        <topology evidence="1">Multi-pass membrane protein</topology>
    </subcellularLocation>
</comment>
<feature type="transmembrane region" description="Helical" evidence="5">
    <location>
        <begin position="435"/>
        <end position="458"/>
    </location>
</feature>
<feature type="transmembrane region" description="Helical" evidence="5">
    <location>
        <begin position="501"/>
        <end position="518"/>
    </location>
</feature>
<keyword evidence="8" id="KW-1185">Reference proteome</keyword>
<reference evidence="7" key="2">
    <citation type="submission" date="2023-05" db="EMBL/GenBank/DDBJ databases">
        <authorList>
            <person name="Fouks B."/>
        </authorList>
    </citation>
    <scope>NUCLEOTIDE SEQUENCE</scope>
    <source>
        <strain evidence="7">Stay&amp;Tobe</strain>
        <tissue evidence="7">Testes</tissue>
    </source>
</reference>
<dbReference type="Proteomes" id="UP001233999">
    <property type="component" value="Unassembled WGS sequence"/>
</dbReference>
<feature type="non-terminal residue" evidence="7">
    <location>
        <position position="1"/>
    </location>
</feature>
<dbReference type="AlphaFoldDB" id="A0AAD8ESD2"/>
<feature type="transmembrane region" description="Helical" evidence="5">
    <location>
        <begin position="25"/>
        <end position="48"/>
    </location>
</feature>
<evidence type="ECO:0000256" key="5">
    <source>
        <dbReference type="SAM" id="Phobius"/>
    </source>
</evidence>